<evidence type="ECO:0000256" key="9">
    <source>
        <dbReference type="ARBA" id="ARBA00022989"/>
    </source>
</evidence>
<feature type="transmembrane region" description="Helical" evidence="18">
    <location>
        <begin position="148"/>
        <end position="169"/>
    </location>
</feature>
<feature type="transmembrane region" description="Helical" evidence="18">
    <location>
        <begin position="432"/>
        <end position="451"/>
    </location>
</feature>
<protein>
    <recommendedName>
        <fullName evidence="16">Serine incorporator 1</fullName>
    </recommendedName>
    <alternativeName>
        <fullName evidence="17">Tumor differentially expressed protein 2</fullName>
    </alternativeName>
</protein>
<evidence type="ECO:0000313" key="20">
    <source>
        <dbReference type="Ensembl" id="ENSSDAP00000009453.1"/>
    </source>
</evidence>
<dbReference type="InterPro" id="IPR005016">
    <property type="entry name" value="TDE1/TMS"/>
</dbReference>
<evidence type="ECO:0000256" key="15">
    <source>
        <dbReference type="ARBA" id="ARBA00037552"/>
    </source>
</evidence>
<keyword evidence="5" id="KW-0597">Phosphoprotein</keyword>
<keyword evidence="10" id="KW-0443">Lipid metabolism</keyword>
<evidence type="ECO:0000256" key="11">
    <source>
        <dbReference type="ARBA" id="ARBA00023136"/>
    </source>
</evidence>
<feature type="transmembrane region" description="Helical" evidence="18">
    <location>
        <begin position="316"/>
        <end position="337"/>
    </location>
</feature>
<comment type="subcellular location">
    <subcellularLocation>
        <location evidence="1">Endoplasmic reticulum membrane</location>
        <topology evidence="1">Multi-pass membrane protein</topology>
    </subcellularLocation>
</comment>
<dbReference type="GO" id="GO:0008654">
    <property type="term" value="P:phospholipid biosynthetic process"/>
    <property type="evidence" value="ECO:0007669"/>
    <property type="project" value="UniProtKB-KW"/>
</dbReference>
<feature type="transmembrane region" description="Helical" evidence="18">
    <location>
        <begin position="33"/>
        <end position="55"/>
    </location>
</feature>
<evidence type="ECO:0000256" key="10">
    <source>
        <dbReference type="ARBA" id="ARBA00023098"/>
    </source>
</evidence>
<dbReference type="Pfam" id="PF03348">
    <property type="entry name" value="Serinc"/>
    <property type="match status" value="1"/>
</dbReference>
<evidence type="ECO:0000256" key="6">
    <source>
        <dbReference type="ARBA" id="ARBA00022692"/>
    </source>
</evidence>
<keyword evidence="8" id="KW-0256">Endoplasmic reticulum</keyword>
<evidence type="ECO:0000256" key="4">
    <source>
        <dbReference type="ARBA" id="ARBA00022516"/>
    </source>
</evidence>
<feature type="transmembrane region" description="Helical" evidence="18">
    <location>
        <begin position="392"/>
        <end position="412"/>
    </location>
</feature>
<feature type="chain" id="PRO_5034215814" description="Serine incorporator 1" evidence="19">
    <location>
        <begin position="18"/>
        <end position="457"/>
    </location>
</feature>
<evidence type="ECO:0000256" key="7">
    <source>
        <dbReference type="ARBA" id="ARBA00022707"/>
    </source>
</evidence>
<keyword evidence="7" id="KW-0519">Myristate</keyword>
<evidence type="ECO:0000256" key="18">
    <source>
        <dbReference type="SAM" id="Phobius"/>
    </source>
</evidence>
<dbReference type="Ensembl" id="ENSSDAT00000010733.1">
    <property type="protein sequence ID" value="ENSSDAP00000009453.1"/>
    <property type="gene ID" value="ENSSDAG00000008564.1"/>
</dbReference>
<reference evidence="20" key="1">
    <citation type="submission" date="2025-08" db="UniProtKB">
        <authorList>
            <consortium name="Ensembl"/>
        </authorList>
    </citation>
    <scope>IDENTIFICATION</scope>
</reference>
<evidence type="ECO:0000256" key="13">
    <source>
        <dbReference type="ARBA" id="ARBA00023264"/>
    </source>
</evidence>
<dbReference type="GO" id="GO:0005789">
    <property type="term" value="C:endoplasmic reticulum membrane"/>
    <property type="evidence" value="ECO:0007669"/>
    <property type="project" value="UniProtKB-SubCell"/>
</dbReference>
<evidence type="ECO:0000256" key="2">
    <source>
        <dbReference type="ARBA" id="ARBA00006665"/>
    </source>
</evidence>
<keyword evidence="11 18" id="KW-0472">Membrane</keyword>
<organism evidence="20 21">
    <name type="scientific">Spermophilus dauricus</name>
    <name type="common">Daurian ground squirrel</name>
    <dbReference type="NCBI Taxonomy" id="99837"/>
    <lineage>
        <taxon>Eukaryota</taxon>
        <taxon>Metazoa</taxon>
        <taxon>Chordata</taxon>
        <taxon>Craniata</taxon>
        <taxon>Vertebrata</taxon>
        <taxon>Euteleostomi</taxon>
        <taxon>Mammalia</taxon>
        <taxon>Eutheria</taxon>
        <taxon>Euarchontoglires</taxon>
        <taxon>Glires</taxon>
        <taxon>Rodentia</taxon>
        <taxon>Sciuromorpha</taxon>
        <taxon>Sciuridae</taxon>
        <taxon>Xerinae</taxon>
        <taxon>Marmotini</taxon>
        <taxon>Spermophilus</taxon>
    </lineage>
</organism>
<comment type="function">
    <text evidence="15">Enhances the incorporation of serine into phosphatidylserine and sphingolipids.</text>
</comment>
<proteinExistence type="inferred from homology"/>
<name>A0A8C9PME8_SPEDA</name>
<reference evidence="20" key="2">
    <citation type="submission" date="2025-09" db="UniProtKB">
        <authorList>
            <consortium name="Ensembl"/>
        </authorList>
    </citation>
    <scope>IDENTIFICATION</scope>
</reference>
<comment type="subunit">
    <text evidence="3">Interacts with SPTLC1.</text>
</comment>
<feature type="transmembrane region" description="Helical" evidence="18">
    <location>
        <begin position="86"/>
        <end position="106"/>
    </location>
</feature>
<evidence type="ECO:0000256" key="1">
    <source>
        <dbReference type="ARBA" id="ARBA00004477"/>
    </source>
</evidence>
<keyword evidence="14" id="KW-0449">Lipoprotein</keyword>
<evidence type="ECO:0000256" key="3">
    <source>
        <dbReference type="ARBA" id="ARBA00011492"/>
    </source>
</evidence>
<feature type="transmembrane region" description="Helical" evidence="18">
    <location>
        <begin position="222"/>
        <end position="245"/>
    </location>
</feature>
<dbReference type="PANTHER" id="PTHR10383:SF15">
    <property type="entry name" value="SERINE INCORPORATOR 1"/>
    <property type="match status" value="1"/>
</dbReference>
<keyword evidence="13" id="KW-1208">Phospholipid metabolism</keyword>
<sequence>FSSVLCFCSLIPCLCGSAPCLLCRCCPSGNNSTVTRLIYALFLLVGVCVACVMLIPGMEEQLNKIPGFCENEKGVVPCSILVGYKAVYRLCFGLAMFYLLLSLLMIKVKSSSDPRAAIHNGFWFFKFAAAIAIIIGAFFIPEGTFTTVWFYVGMAGAFCFILIQLVLLIDFAHSWNESWVEKMEEGNSRCWYAGKLSSHKTSMMYLNSFKNRHETRGKSLRIFFFLSFYFLGVDGHNTMPFFFFFLCGAKDRTRVLPESQPRSGLLQSSVITIYTMYLTWSAMTNEPETDCNPSLLSIIGFNITSSIPKDGQSFQWWHAQGIIGLILFLLCVFYSSIRTSNNSQVNKLTLTSDESTLIEDGGARSDGSLEDGDDVHRAIDNERDGVTYSYSFFHFMLFLASLYIMMTLTNWYRYEPSHAMKSQWTAVWVKISSSWIGIVLYVWTLVAPLVLTNRDFD</sequence>
<dbReference type="Proteomes" id="UP000694422">
    <property type="component" value="Unplaced"/>
</dbReference>
<evidence type="ECO:0000256" key="5">
    <source>
        <dbReference type="ARBA" id="ARBA00022553"/>
    </source>
</evidence>
<keyword evidence="9 18" id="KW-1133">Transmembrane helix</keyword>
<evidence type="ECO:0000256" key="16">
    <source>
        <dbReference type="ARBA" id="ARBA00040945"/>
    </source>
</evidence>
<keyword evidence="21" id="KW-1185">Reference proteome</keyword>
<evidence type="ECO:0000256" key="8">
    <source>
        <dbReference type="ARBA" id="ARBA00022824"/>
    </source>
</evidence>
<dbReference type="AlphaFoldDB" id="A0A8C9PME8"/>
<comment type="similarity">
    <text evidence="2">Belongs to the TDE1 family.</text>
</comment>
<evidence type="ECO:0000256" key="14">
    <source>
        <dbReference type="ARBA" id="ARBA00023288"/>
    </source>
</evidence>
<dbReference type="PANTHER" id="PTHR10383">
    <property type="entry name" value="SERINE INCORPORATOR"/>
    <property type="match status" value="1"/>
</dbReference>
<keyword evidence="4" id="KW-0444">Lipid biosynthesis</keyword>
<feature type="signal peptide" evidence="19">
    <location>
        <begin position="1"/>
        <end position="17"/>
    </location>
</feature>
<evidence type="ECO:0000256" key="19">
    <source>
        <dbReference type="SAM" id="SignalP"/>
    </source>
</evidence>
<keyword evidence="6 18" id="KW-0812">Transmembrane</keyword>
<evidence type="ECO:0000313" key="21">
    <source>
        <dbReference type="Proteomes" id="UP000694422"/>
    </source>
</evidence>
<accession>A0A8C9PME8</accession>
<keyword evidence="12" id="KW-0594">Phospholipid biosynthesis</keyword>
<feature type="transmembrane region" description="Helical" evidence="18">
    <location>
        <begin position="121"/>
        <end position="141"/>
    </location>
</feature>
<keyword evidence="19" id="KW-0732">Signal</keyword>
<evidence type="ECO:0000256" key="12">
    <source>
        <dbReference type="ARBA" id="ARBA00023209"/>
    </source>
</evidence>
<evidence type="ECO:0000256" key="17">
    <source>
        <dbReference type="ARBA" id="ARBA00041691"/>
    </source>
</evidence>